<comment type="subcellular location">
    <subcellularLocation>
        <location evidence="3">Cytoplasm</location>
    </subcellularLocation>
</comment>
<feature type="binding site" evidence="3">
    <location>
        <begin position="207"/>
        <end position="208"/>
    </location>
    <ligand>
        <name>substrate</name>
    </ligand>
</feature>
<dbReference type="AlphaFoldDB" id="A0A381FDN6"/>
<evidence type="ECO:0000256" key="1">
    <source>
        <dbReference type="ARBA" id="ARBA00010219"/>
    </source>
</evidence>
<dbReference type="Proteomes" id="UP000254282">
    <property type="component" value="Unassembled WGS sequence"/>
</dbReference>
<dbReference type="InterPro" id="IPR001653">
    <property type="entry name" value="DAP_epimerase_DapF"/>
</dbReference>
<comment type="subunit">
    <text evidence="3">Homodimer.</text>
</comment>
<feature type="binding site" evidence="3">
    <location>
        <position position="178"/>
    </location>
    <ligand>
        <name>substrate</name>
    </ligand>
</feature>
<accession>A0A381FDN6</accession>
<comment type="pathway">
    <text evidence="3">Amino-acid biosynthesis; L-lysine biosynthesis via DAP pathway; DL-2,6-diaminopimelate from LL-2,6-diaminopimelate: step 1/1.</text>
</comment>
<protein>
    <recommendedName>
        <fullName evidence="3 4">Diaminopimelate epimerase</fullName>
        <shortName evidence="3">DAP epimerase</shortName>
        <ecNumber evidence="3 4">5.1.1.7</ecNumber>
    </recommendedName>
    <alternativeName>
        <fullName evidence="3">PLP-independent amino acid racemase</fullName>
    </alternativeName>
</protein>
<feature type="binding site" evidence="3">
    <location>
        <begin position="82"/>
        <end position="83"/>
    </location>
    <ligand>
        <name>substrate</name>
    </ligand>
</feature>
<feature type="site" description="Could be important to modulate the pK values of the two catalytic cysteine residues" evidence="3">
    <location>
        <position position="196"/>
    </location>
</feature>
<evidence type="ECO:0000313" key="6">
    <source>
        <dbReference type="Proteomes" id="UP000254282"/>
    </source>
</evidence>
<dbReference type="GO" id="GO:0008837">
    <property type="term" value="F:diaminopimelate epimerase activity"/>
    <property type="evidence" value="ECO:0007669"/>
    <property type="project" value="UniProtKB-UniRule"/>
</dbReference>
<keyword evidence="3" id="KW-0963">Cytoplasm</keyword>
<keyword evidence="3" id="KW-0457">Lysine biosynthesis</keyword>
<evidence type="ECO:0000256" key="4">
    <source>
        <dbReference type="NCBIfam" id="TIGR00652"/>
    </source>
</evidence>
<comment type="caution">
    <text evidence="3">Lacks conserved residue(s) required for the propagation of feature annotation.</text>
</comment>
<dbReference type="Gene3D" id="3.10.310.10">
    <property type="entry name" value="Diaminopimelate Epimerase, Chain A, domain 1"/>
    <property type="match status" value="2"/>
</dbReference>
<feature type="active site" description="Proton acceptor" evidence="3">
    <location>
        <position position="206"/>
    </location>
</feature>
<dbReference type="EMBL" id="UFVR01000004">
    <property type="protein sequence ID" value="SUX44680.1"/>
    <property type="molecule type" value="Genomic_DNA"/>
</dbReference>
<dbReference type="STRING" id="254.SAMN05421682_10371"/>
<keyword evidence="3" id="KW-0028">Amino-acid biosynthesis</keyword>
<dbReference type="GO" id="GO:0009089">
    <property type="term" value="P:lysine biosynthetic process via diaminopimelate"/>
    <property type="evidence" value="ECO:0007669"/>
    <property type="project" value="UniProtKB-UniRule"/>
</dbReference>
<gene>
    <name evidence="3 5" type="primary">dapF</name>
    <name evidence="5" type="ORF">NCTC13532_00923</name>
</gene>
<comment type="similarity">
    <text evidence="1 3">Belongs to the diaminopimelate epimerase family.</text>
</comment>
<sequence length="266" mass="29625">MQANFRENRSMEFYKYQGTGNDFVMVDNRSGEWDGLSIANIQKLCDRRFGIGADGLIKINAAENVDFEVDYYNSDGSKSFCGNGARCSVAFAHFLSIFKNNKTVFTAIDGLHEAEINGNIVKLKMGDVTTITYDGEDSVLDTGSPHYIKYVEDIANFNVFAEGNSIRNSENYKEKGINVNFVENISDDEIFVRTYERGVEDETFSCGTGVTASALTFLKKSNLTSIKVKTLGGDLKVYAEKDGETFRQIWLEGPAKQVFTGKVDLL</sequence>
<feature type="binding site" evidence="3">
    <location>
        <position position="73"/>
    </location>
    <ligand>
        <name>substrate</name>
    </ligand>
</feature>
<feature type="binding site" evidence="3">
    <location>
        <begin position="196"/>
        <end position="197"/>
    </location>
    <ligand>
        <name>substrate</name>
    </ligand>
</feature>
<dbReference type="HAMAP" id="MF_00197">
    <property type="entry name" value="DAP_epimerase"/>
    <property type="match status" value="1"/>
</dbReference>
<dbReference type="UniPathway" id="UPA00034">
    <property type="reaction ID" value="UER00025"/>
</dbReference>
<dbReference type="PANTHER" id="PTHR31689:SF0">
    <property type="entry name" value="DIAMINOPIMELATE EPIMERASE"/>
    <property type="match status" value="1"/>
</dbReference>
<feature type="site" description="Could be important to modulate the pK values of the two catalytic cysteine residues" evidence="3">
    <location>
        <position position="146"/>
    </location>
</feature>
<keyword evidence="2 3" id="KW-0413">Isomerase</keyword>
<dbReference type="NCBIfam" id="TIGR00652">
    <property type="entry name" value="DapF"/>
    <property type="match status" value="1"/>
</dbReference>
<dbReference type="SUPFAM" id="SSF54506">
    <property type="entry name" value="Diaminopimelate epimerase-like"/>
    <property type="match status" value="2"/>
</dbReference>
<dbReference type="EC" id="5.1.1.7" evidence="3 4"/>
<organism evidence="5 6">
    <name type="scientific">Chryseobacterium indoltheticum</name>
    <dbReference type="NCBI Taxonomy" id="254"/>
    <lineage>
        <taxon>Bacteria</taxon>
        <taxon>Pseudomonadati</taxon>
        <taxon>Bacteroidota</taxon>
        <taxon>Flavobacteriia</taxon>
        <taxon>Flavobacteriales</taxon>
        <taxon>Weeksellaceae</taxon>
        <taxon>Chryseobacterium group</taxon>
        <taxon>Chryseobacterium</taxon>
    </lineage>
</organism>
<reference evidence="5 6" key="1">
    <citation type="submission" date="2018-06" db="EMBL/GenBank/DDBJ databases">
        <authorList>
            <consortium name="Pathogen Informatics"/>
            <person name="Doyle S."/>
        </authorList>
    </citation>
    <scope>NUCLEOTIDE SEQUENCE [LARGE SCALE GENOMIC DNA]</scope>
    <source>
        <strain evidence="5 6">NCTC13532</strain>
    </source>
</reference>
<evidence type="ECO:0000313" key="5">
    <source>
        <dbReference type="EMBL" id="SUX44680.1"/>
    </source>
</evidence>
<comment type="catalytic activity">
    <reaction evidence="3">
        <text>(2S,6S)-2,6-diaminopimelate = meso-2,6-diaminopimelate</text>
        <dbReference type="Rhea" id="RHEA:15393"/>
        <dbReference type="ChEBI" id="CHEBI:57609"/>
        <dbReference type="ChEBI" id="CHEBI:57791"/>
        <dbReference type="EC" id="5.1.1.7"/>
    </reaction>
</comment>
<feature type="binding site" evidence="3">
    <location>
        <position position="21"/>
    </location>
    <ligand>
        <name>substrate</name>
    </ligand>
</feature>
<dbReference type="PANTHER" id="PTHR31689">
    <property type="entry name" value="DIAMINOPIMELATE EPIMERASE, CHLOROPLASTIC"/>
    <property type="match status" value="1"/>
</dbReference>
<proteinExistence type="inferred from homology"/>
<dbReference type="Pfam" id="PF01678">
    <property type="entry name" value="DAP_epimerase"/>
    <property type="match status" value="2"/>
</dbReference>
<evidence type="ECO:0000256" key="3">
    <source>
        <dbReference type="HAMAP-Rule" id="MF_00197"/>
    </source>
</evidence>
<feature type="active site" description="Proton donor" evidence="3">
    <location>
        <position position="81"/>
    </location>
</feature>
<name>A0A381FDN6_9FLAO</name>
<comment type="function">
    <text evidence="3">Catalyzes the stereoinversion of LL-2,6-diaminopimelate (L,L-DAP) to meso-diaminopimelate (meso-DAP), a precursor of L-lysine and an essential component of the bacterial peptidoglycan.</text>
</comment>
<evidence type="ECO:0000256" key="2">
    <source>
        <dbReference type="ARBA" id="ARBA00023235"/>
    </source>
</evidence>
<dbReference type="GO" id="GO:0005829">
    <property type="term" value="C:cytosol"/>
    <property type="evidence" value="ECO:0007669"/>
    <property type="project" value="TreeGrafter"/>
</dbReference>